<feature type="transmembrane region" description="Helical" evidence="13">
    <location>
        <begin position="147"/>
        <end position="166"/>
    </location>
</feature>
<keyword evidence="6 13" id="KW-0812">Transmembrane</keyword>
<dbReference type="SUPFAM" id="SSF160544">
    <property type="entry name" value="EscU C-terminal domain-like"/>
    <property type="match status" value="1"/>
</dbReference>
<comment type="similarity">
    <text evidence="2 13">Belongs to the type III secretion exporter family.</text>
</comment>
<evidence type="ECO:0000256" key="3">
    <source>
        <dbReference type="ARBA" id="ARBA00021622"/>
    </source>
</evidence>
<organism evidence="14">
    <name type="scientific">Alsobacter sp. KACC 23698</name>
    <dbReference type="NCBI Taxonomy" id="3149229"/>
    <lineage>
        <taxon>Bacteria</taxon>
        <taxon>Pseudomonadati</taxon>
        <taxon>Pseudomonadota</taxon>
        <taxon>Alphaproteobacteria</taxon>
        <taxon>Hyphomicrobiales</taxon>
        <taxon>Alsobacteraceae</taxon>
        <taxon>Alsobacter</taxon>
    </lineage>
</organism>
<gene>
    <name evidence="13 14" type="primary">flhB</name>
    <name evidence="14" type="ORF">ABEG18_16135</name>
</gene>
<dbReference type="PANTHER" id="PTHR30531">
    <property type="entry name" value="FLAGELLAR BIOSYNTHETIC PROTEIN FLHB"/>
    <property type="match status" value="1"/>
</dbReference>
<dbReference type="AlphaFoldDB" id="A0AAU7JAP1"/>
<evidence type="ECO:0000256" key="7">
    <source>
        <dbReference type="ARBA" id="ARBA00022795"/>
    </source>
</evidence>
<keyword evidence="7 13" id="KW-1005">Bacterial flagellum biogenesis</keyword>
<evidence type="ECO:0000256" key="8">
    <source>
        <dbReference type="ARBA" id="ARBA00022927"/>
    </source>
</evidence>
<dbReference type="EMBL" id="CP157484">
    <property type="protein sequence ID" value="XBO37251.1"/>
    <property type="molecule type" value="Genomic_DNA"/>
</dbReference>
<dbReference type="GO" id="GO:0044780">
    <property type="term" value="P:bacterial-type flagellum assembly"/>
    <property type="evidence" value="ECO:0007669"/>
    <property type="project" value="InterPro"/>
</dbReference>
<evidence type="ECO:0000256" key="10">
    <source>
        <dbReference type="ARBA" id="ARBA00023136"/>
    </source>
</evidence>
<keyword evidence="10 13" id="KW-0472">Membrane</keyword>
<evidence type="ECO:0000256" key="2">
    <source>
        <dbReference type="ARBA" id="ARBA00010690"/>
    </source>
</evidence>
<feature type="transmembrane region" description="Helical" evidence="13">
    <location>
        <begin position="89"/>
        <end position="111"/>
    </location>
</feature>
<proteinExistence type="inferred from homology"/>
<comment type="function">
    <text evidence="12 13">Required for formation of the rod structure in the basal body of the flagellar apparatus. Together with FliI and FliH, may constitute the export apparatus of flagellin.</text>
</comment>
<evidence type="ECO:0000256" key="6">
    <source>
        <dbReference type="ARBA" id="ARBA00022692"/>
    </source>
</evidence>
<dbReference type="PANTHER" id="PTHR30531:SF12">
    <property type="entry name" value="FLAGELLAR BIOSYNTHETIC PROTEIN FLHB"/>
    <property type="match status" value="1"/>
</dbReference>
<keyword evidence="4 13" id="KW-0813">Transport</keyword>
<dbReference type="GO" id="GO:0009306">
    <property type="term" value="P:protein secretion"/>
    <property type="evidence" value="ECO:0007669"/>
    <property type="project" value="InterPro"/>
</dbReference>
<comment type="caution">
    <text evidence="13">Lacks conserved residue(s) required for the propagation of feature annotation.</text>
</comment>
<dbReference type="GO" id="GO:0005886">
    <property type="term" value="C:plasma membrane"/>
    <property type="evidence" value="ECO:0007669"/>
    <property type="project" value="UniProtKB-SubCell"/>
</dbReference>
<evidence type="ECO:0000256" key="11">
    <source>
        <dbReference type="ARBA" id="ARBA00023225"/>
    </source>
</evidence>
<evidence type="ECO:0000256" key="12">
    <source>
        <dbReference type="ARBA" id="ARBA00025078"/>
    </source>
</evidence>
<dbReference type="NCBIfam" id="TIGR00328">
    <property type="entry name" value="flhB"/>
    <property type="match status" value="1"/>
</dbReference>
<evidence type="ECO:0000256" key="9">
    <source>
        <dbReference type="ARBA" id="ARBA00022989"/>
    </source>
</evidence>
<comment type="subcellular location">
    <subcellularLocation>
        <location evidence="1">Cell membrane</location>
        <topology evidence="1">Multi-pass membrane protein</topology>
    </subcellularLocation>
</comment>
<dbReference type="FunFam" id="3.40.1690.10:FF:000001">
    <property type="entry name" value="Flagellar biosynthetic protein FlhB"/>
    <property type="match status" value="1"/>
</dbReference>
<keyword evidence="14" id="KW-0966">Cell projection</keyword>
<name>A0AAU7JAP1_9HYPH</name>
<dbReference type="RefSeq" id="WP_406854073.1">
    <property type="nucleotide sequence ID" value="NZ_CP157484.1"/>
</dbReference>
<keyword evidence="14" id="KW-0282">Flagellum</keyword>
<reference evidence="14" key="1">
    <citation type="submission" date="2024-05" db="EMBL/GenBank/DDBJ databases">
        <authorList>
            <person name="Kim S."/>
            <person name="Heo J."/>
            <person name="Choi H."/>
            <person name="Choi Y."/>
            <person name="Kwon S.-W."/>
            <person name="Kim Y."/>
        </authorList>
    </citation>
    <scope>NUCLEOTIDE SEQUENCE</scope>
    <source>
        <strain evidence="14">KACC 23698</strain>
    </source>
</reference>
<keyword evidence="11 13" id="KW-1006">Bacterial flagellum protein export</keyword>
<keyword evidence="5 13" id="KW-1003">Cell membrane</keyword>
<protein>
    <recommendedName>
        <fullName evidence="3 13">Flagellar biosynthetic protein FlhB</fullName>
    </recommendedName>
</protein>
<feature type="transmembrane region" description="Helical" evidence="13">
    <location>
        <begin position="191"/>
        <end position="212"/>
    </location>
</feature>
<dbReference type="Pfam" id="PF01312">
    <property type="entry name" value="Bac_export_2"/>
    <property type="match status" value="1"/>
</dbReference>
<sequence length="355" mass="38633">MADTDDQEDRTEDPSLRRLEQAIERGDLAKSQEINTWFVLAGGTLALGAVADGAAGTLKTMLQGLLAHAGKVSADPGSLRVYGEQGLKAGLTALALPLGVVMLCGLAGALIQHRPMITTEPLAPQFSRISPMAGFKRVFGKEALAQFIKGLLKLGVVGVAIFMAVWPEMARLESFATLDPAMLLPVTKAEALKLMTAVLIIYAVIAAGDYVYQRFSWYSRQKMTKQELKEEYKEQEGNPEVKAKLRQLRAKAARNRMMSKVPSATVVVMNPTHFAVALQYEPGMPAPLCVAKGLDAVALRIRALAEENGVPVVENPPLARALYKAVELDQDIPVEHYKAVAEVIGYVMRLRRRPS</sequence>
<evidence type="ECO:0000256" key="1">
    <source>
        <dbReference type="ARBA" id="ARBA00004651"/>
    </source>
</evidence>
<evidence type="ECO:0000256" key="4">
    <source>
        <dbReference type="ARBA" id="ARBA00022448"/>
    </source>
</evidence>
<dbReference type="InterPro" id="IPR029025">
    <property type="entry name" value="T3SS_substrate_exporter_C"/>
</dbReference>
<dbReference type="PRINTS" id="PR00950">
    <property type="entry name" value="TYPE3IMSPROT"/>
</dbReference>
<evidence type="ECO:0000313" key="14">
    <source>
        <dbReference type="EMBL" id="XBO37251.1"/>
    </source>
</evidence>
<dbReference type="InterPro" id="IPR006136">
    <property type="entry name" value="FlhB"/>
</dbReference>
<keyword evidence="8 13" id="KW-0653">Protein transport</keyword>
<dbReference type="Gene3D" id="3.40.1690.10">
    <property type="entry name" value="secretion proteins EscU"/>
    <property type="match status" value="1"/>
</dbReference>
<dbReference type="InterPro" id="IPR006135">
    <property type="entry name" value="T3SS_substrate_exporter"/>
</dbReference>
<keyword evidence="14" id="KW-0969">Cilium</keyword>
<keyword evidence="9 13" id="KW-1133">Transmembrane helix</keyword>
<accession>A0AAU7JAP1</accession>
<evidence type="ECO:0000256" key="5">
    <source>
        <dbReference type="ARBA" id="ARBA00022475"/>
    </source>
</evidence>
<evidence type="ECO:0000256" key="13">
    <source>
        <dbReference type="RuleBase" id="RU364091"/>
    </source>
</evidence>